<proteinExistence type="predicted"/>
<feature type="compositionally biased region" description="Basic and acidic residues" evidence="1">
    <location>
        <begin position="309"/>
        <end position="342"/>
    </location>
</feature>
<name>A0A9W8Z403_9PLEO</name>
<feature type="compositionally biased region" description="Basic and acidic residues" evidence="1">
    <location>
        <begin position="457"/>
        <end position="466"/>
    </location>
</feature>
<organism evidence="2 3">
    <name type="scientific">Didymella pomorum</name>
    <dbReference type="NCBI Taxonomy" id="749634"/>
    <lineage>
        <taxon>Eukaryota</taxon>
        <taxon>Fungi</taxon>
        <taxon>Dikarya</taxon>
        <taxon>Ascomycota</taxon>
        <taxon>Pezizomycotina</taxon>
        <taxon>Dothideomycetes</taxon>
        <taxon>Pleosporomycetidae</taxon>
        <taxon>Pleosporales</taxon>
        <taxon>Pleosporineae</taxon>
        <taxon>Didymellaceae</taxon>
        <taxon>Didymella</taxon>
    </lineage>
</organism>
<comment type="caution">
    <text evidence="2">The sequence shown here is derived from an EMBL/GenBank/DDBJ whole genome shotgun (WGS) entry which is preliminary data.</text>
</comment>
<accession>A0A9W8Z403</accession>
<dbReference type="AlphaFoldDB" id="A0A9W8Z403"/>
<protein>
    <submittedName>
        <fullName evidence="2">Uncharacterized protein</fullName>
    </submittedName>
</protein>
<evidence type="ECO:0000313" key="2">
    <source>
        <dbReference type="EMBL" id="KAJ4398368.1"/>
    </source>
</evidence>
<dbReference type="Proteomes" id="UP001140510">
    <property type="component" value="Unassembled WGS sequence"/>
</dbReference>
<evidence type="ECO:0000256" key="1">
    <source>
        <dbReference type="SAM" id="MobiDB-lite"/>
    </source>
</evidence>
<feature type="compositionally biased region" description="Basic and acidic residues" evidence="1">
    <location>
        <begin position="222"/>
        <end position="235"/>
    </location>
</feature>
<sequence>MSGPEPPDVPTTRSLKRKSLSRDDQDQLEELDRIFKRTKTVVPPTPYVLSTPSMDPYRYHSQQEANAWMIGHLWKHNEEHMQYRTYLFREPCQDCFSLVAGEDDEPEPERPKSQASQASNTASQGSKKKISLSAYKNKQANGVITLTPGSKLASPSLPPTKPPMAHTNGVKQPERPPAPAPKSLENRSQKPPSTEGRNKRKADNESQKTVRHPLPPRPPTTDLKRVEYEDSRPVDKSSPSNSTPHGLPPMLSPVHEPLSNPYGLPNILSPTLPSAVQAELDRLEQQRSRAVSSASASSTEPKSQISSVVKEKEQGQGKGREKDKEKEQLQVADKMVKAEHRIRSMSVGGKSPYIAPPAKEEEKKKSRVVILKFSKAGRATLKQILRLPPKRRAPPAEKKESQEAPKEFPVKIRTKVVEEPVQKKVKPVPKVAARRSDPSATSAPVSSIKPATPATKTAEKRPRVDDDASLAAPVKRQRALSSQDRPNTSTPQATSSPAPSSKSSTQKSQSQHDIPKREHKAVNMLRTGSSESQEATPGRSGGTPASARPDARSAPTSAPLNGKKQAEISLMATSSMKLNQMGRALKHEATKILIEKGNKLTKQDEKRAAVTNLECILSYMAAYYAQDLSLNYRGRAGEVEQTWKTLLPLCLSYARFTKDFAHLDGLRSYLSSVIASTICTLISQRASSTKPHDSPQDVAHAQLAKDHTSLAENFSLLADHTKKMTAHFQDARVALPVEDLQTLYKRTWAGRETSTKLIKEPEKVSGARMSGPYFLPISADTTPIQAVRFGLKFLHEYCEKEGLKYSLRVNLDQPS</sequence>
<feature type="region of interest" description="Disordered" evidence="1">
    <location>
        <begin position="146"/>
        <end position="366"/>
    </location>
</feature>
<feature type="region of interest" description="Disordered" evidence="1">
    <location>
        <begin position="1"/>
        <end position="28"/>
    </location>
</feature>
<feature type="compositionally biased region" description="Low complexity" evidence="1">
    <location>
        <begin position="488"/>
        <end position="511"/>
    </location>
</feature>
<evidence type="ECO:0000313" key="3">
    <source>
        <dbReference type="Proteomes" id="UP001140510"/>
    </source>
</evidence>
<feature type="compositionally biased region" description="Low complexity" evidence="1">
    <location>
        <begin position="113"/>
        <end position="125"/>
    </location>
</feature>
<feature type="compositionally biased region" description="Low complexity" evidence="1">
    <location>
        <begin position="543"/>
        <end position="559"/>
    </location>
</feature>
<keyword evidence="3" id="KW-1185">Reference proteome</keyword>
<dbReference type="OrthoDB" id="284473at2759"/>
<reference evidence="2" key="1">
    <citation type="submission" date="2022-10" db="EMBL/GenBank/DDBJ databases">
        <title>Tapping the CABI collections for fungal endophytes: first genome assemblies for Collariella, Neodidymelliopsis, Ascochyta clinopodiicola, Didymella pomorum, Didymosphaeria variabile, Neocosmospora piperis and Neocucurbitaria cava.</title>
        <authorList>
            <person name="Hill R."/>
        </authorList>
    </citation>
    <scope>NUCLEOTIDE SEQUENCE</scope>
    <source>
        <strain evidence="2">IMI 355091</strain>
    </source>
</reference>
<feature type="region of interest" description="Disordered" evidence="1">
    <location>
        <begin position="99"/>
        <end position="134"/>
    </location>
</feature>
<feature type="compositionally biased region" description="Polar residues" evidence="1">
    <location>
        <begin position="526"/>
        <end position="535"/>
    </location>
</feature>
<feature type="compositionally biased region" description="Basic and acidic residues" evidence="1">
    <location>
        <begin position="394"/>
        <end position="422"/>
    </location>
</feature>
<feature type="compositionally biased region" description="Low complexity" evidence="1">
    <location>
        <begin position="288"/>
        <end position="298"/>
    </location>
</feature>
<gene>
    <name evidence="2" type="ORF">N0V91_010279</name>
</gene>
<dbReference type="EMBL" id="JAPEVA010000132">
    <property type="protein sequence ID" value="KAJ4398368.1"/>
    <property type="molecule type" value="Genomic_DNA"/>
</dbReference>
<feature type="region of interest" description="Disordered" evidence="1">
    <location>
        <begin position="386"/>
        <end position="564"/>
    </location>
</feature>